<protein>
    <submittedName>
        <fullName evidence="1">Uncharacterized protein</fullName>
    </submittedName>
</protein>
<proteinExistence type="predicted"/>
<accession>A0A1G8ERG5</accession>
<dbReference type="EMBL" id="FNCJ01000012">
    <property type="protein sequence ID" value="SDH72491.1"/>
    <property type="molecule type" value="Genomic_DNA"/>
</dbReference>
<organism evidence="1 2">
    <name type="scientific">Paraburkholderia phenazinium</name>
    <dbReference type="NCBI Taxonomy" id="60549"/>
    <lineage>
        <taxon>Bacteria</taxon>
        <taxon>Pseudomonadati</taxon>
        <taxon>Pseudomonadota</taxon>
        <taxon>Betaproteobacteria</taxon>
        <taxon>Burkholderiales</taxon>
        <taxon>Burkholderiaceae</taxon>
        <taxon>Paraburkholderia</taxon>
    </lineage>
</organism>
<reference evidence="1 2" key="1">
    <citation type="submission" date="2016-10" db="EMBL/GenBank/DDBJ databases">
        <authorList>
            <person name="de Groot N.N."/>
        </authorList>
    </citation>
    <scope>NUCLEOTIDE SEQUENCE [LARGE SCALE GENOMIC DNA]</scope>
    <source>
        <strain evidence="1 2">LMG 2247</strain>
    </source>
</reference>
<name>A0A1G8ERG5_9BURK</name>
<gene>
    <name evidence="1" type="ORF">SAMN05216466_112202</name>
</gene>
<dbReference type="Proteomes" id="UP000199706">
    <property type="component" value="Unassembled WGS sequence"/>
</dbReference>
<dbReference type="AlphaFoldDB" id="A0A1G8ERG5"/>
<evidence type="ECO:0000313" key="2">
    <source>
        <dbReference type="Proteomes" id="UP000199706"/>
    </source>
</evidence>
<evidence type="ECO:0000313" key="1">
    <source>
        <dbReference type="EMBL" id="SDH72491.1"/>
    </source>
</evidence>
<sequence>MGGNWPIGYLLDGVKQGQYHHERIFGERWVWGGRGAGPWISYKFQERQCDRGSYNGRCCVGGRGSGLC</sequence>